<evidence type="ECO:0000313" key="6">
    <source>
        <dbReference type="Proteomes" id="UP000199452"/>
    </source>
</evidence>
<dbReference type="SMART" id="SM00448">
    <property type="entry name" value="REC"/>
    <property type="match status" value="1"/>
</dbReference>
<dbReference type="SUPFAM" id="SSF52172">
    <property type="entry name" value="CheY-like"/>
    <property type="match status" value="1"/>
</dbReference>
<dbReference type="EMBL" id="FMYP01000019">
    <property type="protein sequence ID" value="SDC14887.1"/>
    <property type="molecule type" value="Genomic_DNA"/>
</dbReference>
<dbReference type="RefSeq" id="WP_092437229.1">
    <property type="nucleotide sequence ID" value="NZ_FMYP01000019.1"/>
</dbReference>
<dbReference type="AlphaFoldDB" id="A0A1G6J874"/>
<evidence type="ECO:0000256" key="2">
    <source>
        <dbReference type="ARBA" id="ARBA00023012"/>
    </source>
</evidence>
<accession>A0A1G6J874</accession>
<dbReference type="InterPro" id="IPR011006">
    <property type="entry name" value="CheY-like_superfamily"/>
</dbReference>
<evidence type="ECO:0000259" key="4">
    <source>
        <dbReference type="PROSITE" id="PS50110"/>
    </source>
</evidence>
<reference evidence="5 6" key="1">
    <citation type="submission" date="2016-09" db="EMBL/GenBank/DDBJ databases">
        <authorList>
            <person name="Capua I."/>
            <person name="De Benedictis P."/>
            <person name="Joannis T."/>
            <person name="Lombin L.H."/>
            <person name="Cattoli G."/>
        </authorList>
    </citation>
    <scope>NUCLEOTIDE SEQUENCE [LARGE SCALE GENOMIC DNA]</scope>
    <source>
        <strain evidence="5 6">A7P-90m</strain>
    </source>
</reference>
<keyword evidence="6" id="KW-1185">Reference proteome</keyword>
<dbReference type="Gene3D" id="3.40.50.2300">
    <property type="match status" value="1"/>
</dbReference>
<feature type="modified residue" description="4-aspartylphosphate" evidence="3">
    <location>
        <position position="67"/>
    </location>
</feature>
<sequence>MKQPLDNPNIKETMPRTILVVEDDDLNFNYIDIVMELEGLTVLWAKNGVEAIALFDQHPEISIILMDIRMPAMDGYEATRQIRTRNSTIPIIAITAFAQLSDKEKSLDAGCNDYLSKPVRKDDLLKAIYKHLPKQ</sequence>
<proteinExistence type="predicted"/>
<dbReference type="PANTHER" id="PTHR45339">
    <property type="entry name" value="HYBRID SIGNAL TRANSDUCTION HISTIDINE KINASE J"/>
    <property type="match status" value="1"/>
</dbReference>
<keyword evidence="1 3" id="KW-0597">Phosphoprotein</keyword>
<dbReference type="PANTHER" id="PTHR45339:SF1">
    <property type="entry name" value="HYBRID SIGNAL TRANSDUCTION HISTIDINE KINASE J"/>
    <property type="match status" value="1"/>
</dbReference>
<feature type="domain" description="Response regulatory" evidence="4">
    <location>
        <begin position="17"/>
        <end position="132"/>
    </location>
</feature>
<dbReference type="InterPro" id="IPR001789">
    <property type="entry name" value="Sig_transdc_resp-reg_receiver"/>
</dbReference>
<name>A0A1G6J874_9BACT</name>
<dbReference type="CDD" id="cd17546">
    <property type="entry name" value="REC_hyHK_CKI1_RcsC-like"/>
    <property type="match status" value="1"/>
</dbReference>
<evidence type="ECO:0000313" key="5">
    <source>
        <dbReference type="EMBL" id="SDC14887.1"/>
    </source>
</evidence>
<dbReference type="STRING" id="1640674.SAMN05216323_10195"/>
<dbReference type="PROSITE" id="PS50110">
    <property type="entry name" value="RESPONSE_REGULATORY"/>
    <property type="match status" value="1"/>
</dbReference>
<dbReference type="OrthoDB" id="9796457at2"/>
<dbReference type="Pfam" id="PF00072">
    <property type="entry name" value="Response_reg"/>
    <property type="match status" value="1"/>
</dbReference>
<keyword evidence="2" id="KW-0902">Two-component regulatory system</keyword>
<organism evidence="5 6">
    <name type="scientific">Williamwhitmania taraxaci</name>
    <dbReference type="NCBI Taxonomy" id="1640674"/>
    <lineage>
        <taxon>Bacteria</taxon>
        <taxon>Pseudomonadati</taxon>
        <taxon>Bacteroidota</taxon>
        <taxon>Bacteroidia</taxon>
        <taxon>Bacteroidales</taxon>
        <taxon>Williamwhitmaniaceae</taxon>
        <taxon>Williamwhitmania</taxon>
    </lineage>
</organism>
<dbReference type="GO" id="GO:0000160">
    <property type="term" value="P:phosphorelay signal transduction system"/>
    <property type="evidence" value="ECO:0007669"/>
    <property type="project" value="UniProtKB-KW"/>
</dbReference>
<evidence type="ECO:0000256" key="1">
    <source>
        <dbReference type="ARBA" id="ARBA00022553"/>
    </source>
</evidence>
<dbReference type="Proteomes" id="UP000199452">
    <property type="component" value="Unassembled WGS sequence"/>
</dbReference>
<protein>
    <submittedName>
        <fullName evidence="5">CheY chemotaxis protein or a CheY-like REC (Receiver) domain</fullName>
    </submittedName>
</protein>
<gene>
    <name evidence="5" type="ORF">SAMN05216323_10195</name>
</gene>
<evidence type="ECO:0000256" key="3">
    <source>
        <dbReference type="PROSITE-ProRule" id="PRU00169"/>
    </source>
</evidence>